<gene>
    <name evidence="2" type="ORF">RFI_37036</name>
</gene>
<name>X6LGE7_RETFI</name>
<dbReference type="EMBL" id="ASPP01041120">
    <property type="protein sequence ID" value="ETO00411.1"/>
    <property type="molecule type" value="Genomic_DNA"/>
</dbReference>
<feature type="compositionally biased region" description="Basic and acidic residues" evidence="1">
    <location>
        <begin position="154"/>
        <end position="163"/>
    </location>
</feature>
<comment type="caution">
    <text evidence="2">The sequence shown here is derived from an EMBL/GenBank/DDBJ whole genome shotgun (WGS) entry which is preliminary data.</text>
</comment>
<feature type="region of interest" description="Disordered" evidence="1">
    <location>
        <begin position="154"/>
        <end position="174"/>
    </location>
</feature>
<evidence type="ECO:0000256" key="1">
    <source>
        <dbReference type="SAM" id="MobiDB-lite"/>
    </source>
</evidence>
<accession>X6LGE7</accession>
<evidence type="ECO:0000313" key="3">
    <source>
        <dbReference type="Proteomes" id="UP000023152"/>
    </source>
</evidence>
<reference evidence="2 3" key="1">
    <citation type="journal article" date="2013" name="Curr. Biol.">
        <title>The Genome of the Foraminiferan Reticulomyxa filosa.</title>
        <authorList>
            <person name="Glockner G."/>
            <person name="Hulsmann N."/>
            <person name="Schleicher M."/>
            <person name="Noegel A.A."/>
            <person name="Eichinger L."/>
            <person name="Gallinger C."/>
            <person name="Pawlowski J."/>
            <person name="Sierra R."/>
            <person name="Euteneuer U."/>
            <person name="Pillet L."/>
            <person name="Moustafa A."/>
            <person name="Platzer M."/>
            <person name="Groth M."/>
            <person name="Szafranski K."/>
            <person name="Schliwa M."/>
        </authorList>
    </citation>
    <scope>NUCLEOTIDE SEQUENCE [LARGE SCALE GENOMIC DNA]</scope>
</reference>
<sequence length="244" mass="28758">MEPLQIISRRIVIIEDKNTQDEFELNHQSTVISKEIEKKLNQNELLLWTALFFCWHGTQQMRRKIEERINKNSLGVKLDEWDVNAMVGIFKRLIENLDKKYLVQSHFNLSSKIVTKKKLSSKVRHHFPKKQILPWKTDSPWQFFNDLAKSNEETDAKRKDRQVQEISYSEQKEEHKMNQRALEEAMETTFVKPRKEVEDKIYFESIVAFALKTKVKTAKPLQNINTNTNANTNIKKCCYAGSNG</sequence>
<organism evidence="2 3">
    <name type="scientific">Reticulomyxa filosa</name>
    <dbReference type="NCBI Taxonomy" id="46433"/>
    <lineage>
        <taxon>Eukaryota</taxon>
        <taxon>Sar</taxon>
        <taxon>Rhizaria</taxon>
        <taxon>Retaria</taxon>
        <taxon>Foraminifera</taxon>
        <taxon>Monothalamids</taxon>
        <taxon>Reticulomyxidae</taxon>
        <taxon>Reticulomyxa</taxon>
    </lineage>
</organism>
<proteinExistence type="predicted"/>
<keyword evidence="3" id="KW-1185">Reference proteome</keyword>
<dbReference type="Proteomes" id="UP000023152">
    <property type="component" value="Unassembled WGS sequence"/>
</dbReference>
<evidence type="ECO:0000313" key="2">
    <source>
        <dbReference type="EMBL" id="ETO00411.1"/>
    </source>
</evidence>
<protein>
    <submittedName>
        <fullName evidence="2">Zinc binding protein</fullName>
    </submittedName>
</protein>
<dbReference type="AlphaFoldDB" id="X6LGE7"/>